<evidence type="ECO:0000313" key="2">
    <source>
        <dbReference type="Proteomes" id="UP000825729"/>
    </source>
</evidence>
<dbReference type="AlphaFoldDB" id="A0AAV7DTI9"/>
<name>A0AAV7DTI9_ARIFI</name>
<protein>
    <submittedName>
        <fullName evidence="1">Uncharacterized protein</fullName>
    </submittedName>
</protein>
<accession>A0AAV7DTI9</accession>
<proteinExistence type="predicted"/>
<dbReference type="EMBL" id="JAINDJ010000008">
    <property type="protein sequence ID" value="KAG9439955.1"/>
    <property type="molecule type" value="Genomic_DNA"/>
</dbReference>
<gene>
    <name evidence="1" type="ORF">H6P81_020120</name>
</gene>
<keyword evidence="2" id="KW-1185">Reference proteome</keyword>
<comment type="caution">
    <text evidence="1">The sequence shown here is derived from an EMBL/GenBank/DDBJ whole genome shotgun (WGS) entry which is preliminary data.</text>
</comment>
<organism evidence="1 2">
    <name type="scientific">Aristolochia fimbriata</name>
    <name type="common">White veined hardy Dutchman's pipe vine</name>
    <dbReference type="NCBI Taxonomy" id="158543"/>
    <lineage>
        <taxon>Eukaryota</taxon>
        <taxon>Viridiplantae</taxon>
        <taxon>Streptophyta</taxon>
        <taxon>Embryophyta</taxon>
        <taxon>Tracheophyta</taxon>
        <taxon>Spermatophyta</taxon>
        <taxon>Magnoliopsida</taxon>
        <taxon>Magnoliidae</taxon>
        <taxon>Piperales</taxon>
        <taxon>Aristolochiaceae</taxon>
        <taxon>Aristolochia</taxon>
    </lineage>
</organism>
<reference evidence="1 2" key="1">
    <citation type="submission" date="2021-07" db="EMBL/GenBank/DDBJ databases">
        <title>The Aristolochia fimbriata genome: insights into angiosperm evolution, floral development and chemical biosynthesis.</title>
        <authorList>
            <person name="Jiao Y."/>
        </authorList>
    </citation>
    <scope>NUCLEOTIDE SEQUENCE [LARGE SCALE GENOMIC DNA]</scope>
    <source>
        <strain evidence="1">IBCAS-2021</strain>
        <tissue evidence="1">Leaf</tissue>
    </source>
</reference>
<evidence type="ECO:0000313" key="1">
    <source>
        <dbReference type="EMBL" id="KAG9439955.1"/>
    </source>
</evidence>
<sequence length="120" mass="13499">MGRKLLPIKPLSASCPDFITFHFHSDPPAPPTLTLLVGSPIYTLQFTLPQSPFVPTHRTRLTPETNYSVALQLAPRVLQTLQLYTLGKPTFSRKRRQQGGHRQLPRDVTFVDVEAHAAKE</sequence>
<dbReference type="Proteomes" id="UP000825729">
    <property type="component" value="Unassembled WGS sequence"/>
</dbReference>